<evidence type="ECO:0000313" key="5">
    <source>
        <dbReference type="Proteomes" id="UP000798808"/>
    </source>
</evidence>
<comment type="function">
    <text evidence="3">Probably deamidates glutamine residues to glutamate on methyl-accepting chemotaxis receptors (MCPs), playing an important role in chemotaxis.</text>
</comment>
<dbReference type="Gene3D" id="3.30.1330.200">
    <property type="match status" value="1"/>
</dbReference>
<sequence>MSDVKMYNLINGNFIVTSGNTEIHTILGSCVSVCLWDPLTRVAGMNHFMVPGTPDAINGNPNQGYFSIHVLVNSMLKRGCSILNIEAKIFGGSNSLTPNIQYAIGTRNAAVADMLLVQYGIKILARHTGGHHGRKVIFNTATGKVKMKLLSNV</sequence>
<dbReference type="RefSeq" id="WP_155173923.1">
    <property type="nucleotide sequence ID" value="NZ_BAAAFL010000029.1"/>
</dbReference>
<keyword evidence="2 3" id="KW-0378">Hydrolase</keyword>
<dbReference type="EC" id="3.5.1.44" evidence="3"/>
<dbReference type="PANTHER" id="PTHR35147:SF1">
    <property type="entry name" value="CHEMORECEPTOR GLUTAMINE DEAMIDASE CHED-RELATED"/>
    <property type="match status" value="1"/>
</dbReference>
<organism evidence="4 5">
    <name type="scientific">Fulvivirga kasyanovii</name>
    <dbReference type="NCBI Taxonomy" id="396812"/>
    <lineage>
        <taxon>Bacteria</taxon>
        <taxon>Pseudomonadati</taxon>
        <taxon>Bacteroidota</taxon>
        <taxon>Cytophagia</taxon>
        <taxon>Cytophagales</taxon>
        <taxon>Fulvivirgaceae</taxon>
        <taxon>Fulvivirga</taxon>
    </lineage>
</organism>
<dbReference type="Pfam" id="PF03975">
    <property type="entry name" value="CheD"/>
    <property type="match status" value="1"/>
</dbReference>
<gene>
    <name evidence="3" type="primary">cheD</name>
    <name evidence="4" type="ORF">E1163_18305</name>
</gene>
<dbReference type="SUPFAM" id="SSF64438">
    <property type="entry name" value="CNF1/YfiH-like putative cysteine hydrolases"/>
    <property type="match status" value="1"/>
</dbReference>
<comment type="caution">
    <text evidence="4">The sequence shown here is derived from an EMBL/GenBank/DDBJ whole genome shotgun (WGS) entry which is preliminary data.</text>
</comment>
<keyword evidence="5" id="KW-1185">Reference proteome</keyword>
<keyword evidence="1 3" id="KW-0145">Chemotaxis</keyword>
<proteinExistence type="inferred from homology"/>
<dbReference type="HAMAP" id="MF_01440">
    <property type="entry name" value="CheD"/>
    <property type="match status" value="1"/>
</dbReference>
<evidence type="ECO:0000256" key="2">
    <source>
        <dbReference type="ARBA" id="ARBA00022801"/>
    </source>
</evidence>
<protein>
    <recommendedName>
        <fullName evidence="3">Probable chemoreceptor glutamine deamidase CheD</fullName>
        <ecNumber evidence="3">3.5.1.44</ecNumber>
    </recommendedName>
</protein>
<reference evidence="4 5" key="1">
    <citation type="submission" date="2019-02" db="EMBL/GenBank/DDBJ databases">
        <authorList>
            <person name="Goldberg S.R."/>
            <person name="Haltli B.A."/>
            <person name="Correa H."/>
            <person name="Russell K.G."/>
        </authorList>
    </citation>
    <scope>NUCLEOTIDE SEQUENCE [LARGE SCALE GENOMIC DNA]</scope>
    <source>
        <strain evidence="4 5">JCM 16186</strain>
    </source>
</reference>
<comment type="catalytic activity">
    <reaction evidence="3">
        <text>L-glutaminyl-[protein] + H2O = L-glutamyl-[protein] + NH4(+)</text>
        <dbReference type="Rhea" id="RHEA:16441"/>
        <dbReference type="Rhea" id="RHEA-COMP:10207"/>
        <dbReference type="Rhea" id="RHEA-COMP:10208"/>
        <dbReference type="ChEBI" id="CHEBI:15377"/>
        <dbReference type="ChEBI" id="CHEBI:28938"/>
        <dbReference type="ChEBI" id="CHEBI:29973"/>
        <dbReference type="ChEBI" id="CHEBI:30011"/>
        <dbReference type="EC" id="3.5.1.44"/>
    </reaction>
</comment>
<dbReference type="InterPro" id="IPR011324">
    <property type="entry name" value="Cytotoxic_necrot_fac-like_cat"/>
</dbReference>
<evidence type="ECO:0000313" key="4">
    <source>
        <dbReference type="EMBL" id="MTI26915.1"/>
    </source>
</evidence>
<evidence type="ECO:0000256" key="1">
    <source>
        <dbReference type="ARBA" id="ARBA00022500"/>
    </source>
</evidence>
<name>A0ABW9RV84_9BACT</name>
<dbReference type="InterPro" id="IPR038592">
    <property type="entry name" value="CheD-like_sf"/>
</dbReference>
<dbReference type="PANTHER" id="PTHR35147">
    <property type="entry name" value="CHEMORECEPTOR GLUTAMINE DEAMIDASE CHED-RELATED"/>
    <property type="match status" value="1"/>
</dbReference>
<dbReference type="EMBL" id="SMLW01000604">
    <property type="protein sequence ID" value="MTI26915.1"/>
    <property type="molecule type" value="Genomic_DNA"/>
</dbReference>
<dbReference type="InterPro" id="IPR005659">
    <property type="entry name" value="Chemorcpt_Glu_NH3ase_CheD"/>
</dbReference>
<accession>A0ABW9RV84</accession>
<evidence type="ECO:0000256" key="3">
    <source>
        <dbReference type="HAMAP-Rule" id="MF_01440"/>
    </source>
</evidence>
<dbReference type="CDD" id="cd16352">
    <property type="entry name" value="CheD"/>
    <property type="match status" value="1"/>
</dbReference>
<dbReference type="Proteomes" id="UP000798808">
    <property type="component" value="Unassembled WGS sequence"/>
</dbReference>
<comment type="similarity">
    <text evidence="3">Belongs to the CheD family.</text>
</comment>